<dbReference type="Gene3D" id="3.40.30.10">
    <property type="entry name" value="Glutaredoxin"/>
    <property type="match status" value="1"/>
</dbReference>
<reference evidence="3" key="1">
    <citation type="journal article" date="2020" name="bioRxiv">
        <title>Comparative genomics of Chlamydomonas.</title>
        <authorList>
            <person name="Craig R.J."/>
            <person name="Hasan A.R."/>
            <person name="Ness R.W."/>
            <person name="Keightley P.D."/>
        </authorList>
    </citation>
    <scope>NUCLEOTIDE SEQUENCE</scope>
    <source>
        <strain evidence="3">CCAP 11/70</strain>
    </source>
</reference>
<name>A0A835Y8L4_9CHLO</name>
<sequence>MPSALSDWRLELRDITTDPAWQAAYDMEVPVLTALAADGREVRLPRPPPRMTTDRLRQHIESALPQ</sequence>
<evidence type="ECO:0000313" key="4">
    <source>
        <dbReference type="Proteomes" id="UP000612055"/>
    </source>
</evidence>
<proteinExistence type="inferred from homology"/>
<dbReference type="OrthoDB" id="2016230at2759"/>
<dbReference type="Pfam" id="PF05768">
    <property type="entry name" value="Glrx-like"/>
    <property type="match status" value="1"/>
</dbReference>
<keyword evidence="1" id="KW-0249">Electron transport</keyword>
<gene>
    <name evidence="3" type="ORF">HYH03_007472</name>
</gene>
<evidence type="ECO:0000256" key="1">
    <source>
        <dbReference type="RuleBase" id="RU363082"/>
    </source>
</evidence>
<evidence type="ECO:0000313" key="3">
    <source>
        <dbReference type="EMBL" id="KAG2494420.1"/>
    </source>
</evidence>
<protein>
    <recommendedName>
        <fullName evidence="1">Glutaredoxin-like protein</fullName>
    </recommendedName>
</protein>
<comment type="caution">
    <text evidence="3">The sequence shown here is derived from an EMBL/GenBank/DDBJ whole genome shotgun (WGS) entry which is preliminary data.</text>
</comment>
<dbReference type="AlphaFoldDB" id="A0A835Y8L4"/>
<keyword evidence="1" id="KW-0813">Transport</keyword>
<dbReference type="InterPro" id="IPR008554">
    <property type="entry name" value="Glutaredoxin-like"/>
</dbReference>
<dbReference type="EMBL" id="JAEHOE010000031">
    <property type="protein sequence ID" value="KAG2494420.1"/>
    <property type="molecule type" value="Genomic_DNA"/>
</dbReference>
<keyword evidence="4" id="KW-1185">Reference proteome</keyword>
<comment type="similarity">
    <text evidence="1">Belongs to the glutaredoxin family.</text>
</comment>
<accession>A0A835Y8L4</accession>
<organism evidence="3 4">
    <name type="scientific">Edaphochlamys debaryana</name>
    <dbReference type="NCBI Taxonomy" id="47281"/>
    <lineage>
        <taxon>Eukaryota</taxon>
        <taxon>Viridiplantae</taxon>
        <taxon>Chlorophyta</taxon>
        <taxon>core chlorophytes</taxon>
        <taxon>Chlorophyceae</taxon>
        <taxon>CS clade</taxon>
        <taxon>Chlamydomonadales</taxon>
        <taxon>Chlamydomonadales incertae sedis</taxon>
        <taxon>Edaphochlamys</taxon>
    </lineage>
</organism>
<feature type="region of interest" description="Disordered" evidence="2">
    <location>
        <begin position="42"/>
        <end position="66"/>
    </location>
</feature>
<dbReference type="Proteomes" id="UP000612055">
    <property type="component" value="Unassembled WGS sequence"/>
</dbReference>
<evidence type="ECO:0000256" key="2">
    <source>
        <dbReference type="SAM" id="MobiDB-lite"/>
    </source>
</evidence>